<protein>
    <submittedName>
        <fullName evidence="12">P-loop containing nucleoside triphosphate hydrolase protein</fullName>
    </submittedName>
</protein>
<keyword evidence="13" id="KW-1185">Reference proteome</keyword>
<dbReference type="InterPro" id="IPR003593">
    <property type="entry name" value="AAA+_ATPase"/>
</dbReference>
<evidence type="ECO:0000256" key="6">
    <source>
        <dbReference type="ARBA" id="ARBA00022989"/>
    </source>
</evidence>
<dbReference type="InterPro" id="IPR011527">
    <property type="entry name" value="ABC1_TM_dom"/>
</dbReference>
<feature type="domain" description="ABC transporter" evidence="10">
    <location>
        <begin position="1327"/>
        <end position="1609"/>
    </location>
</feature>
<dbReference type="InterPro" id="IPR017871">
    <property type="entry name" value="ABC_transporter-like_CS"/>
</dbReference>
<evidence type="ECO:0000256" key="2">
    <source>
        <dbReference type="ARBA" id="ARBA00022448"/>
    </source>
</evidence>
<dbReference type="Gene3D" id="3.40.50.300">
    <property type="entry name" value="P-loop containing nucleotide triphosphate hydrolases"/>
    <property type="match status" value="2"/>
</dbReference>
<feature type="transmembrane region" description="Helical" evidence="9">
    <location>
        <begin position="1001"/>
        <end position="1020"/>
    </location>
</feature>
<dbReference type="GO" id="GO:0015421">
    <property type="term" value="F:ABC-type oligopeptide transporter activity"/>
    <property type="evidence" value="ECO:0007669"/>
    <property type="project" value="TreeGrafter"/>
</dbReference>
<evidence type="ECO:0000313" key="12">
    <source>
        <dbReference type="EMBL" id="PWN25738.1"/>
    </source>
</evidence>
<keyword evidence="4" id="KW-0547">Nucleotide-binding</keyword>
<dbReference type="PROSITE" id="PS00211">
    <property type="entry name" value="ABC_TRANSPORTER_1"/>
    <property type="match status" value="1"/>
</dbReference>
<dbReference type="InterPro" id="IPR027417">
    <property type="entry name" value="P-loop_NTPase"/>
</dbReference>
<dbReference type="CDD" id="cd18577">
    <property type="entry name" value="ABC_6TM_Pgp_ABCB1_D1_like"/>
    <property type="match status" value="1"/>
</dbReference>
<evidence type="ECO:0000256" key="5">
    <source>
        <dbReference type="ARBA" id="ARBA00022840"/>
    </source>
</evidence>
<dbReference type="Proteomes" id="UP000245884">
    <property type="component" value="Unassembled WGS sequence"/>
</dbReference>
<evidence type="ECO:0000259" key="10">
    <source>
        <dbReference type="PROSITE" id="PS50893"/>
    </source>
</evidence>
<dbReference type="InterPro" id="IPR036640">
    <property type="entry name" value="ABC1_TM_sf"/>
</dbReference>
<gene>
    <name evidence="12" type="ORF">BDZ90DRAFT_61327</name>
</gene>
<dbReference type="SUPFAM" id="SSF52540">
    <property type="entry name" value="P-loop containing nucleoside triphosphate hydrolases"/>
    <property type="match status" value="2"/>
</dbReference>
<feature type="transmembrane region" description="Helical" evidence="9">
    <location>
        <begin position="244"/>
        <end position="261"/>
    </location>
</feature>
<dbReference type="GO" id="GO:0005743">
    <property type="term" value="C:mitochondrial inner membrane"/>
    <property type="evidence" value="ECO:0007669"/>
    <property type="project" value="TreeGrafter"/>
</dbReference>
<dbReference type="GO" id="GO:0016887">
    <property type="term" value="F:ATP hydrolysis activity"/>
    <property type="evidence" value="ECO:0007669"/>
    <property type="project" value="InterPro"/>
</dbReference>
<feature type="transmembrane region" description="Helical" evidence="9">
    <location>
        <begin position="222"/>
        <end position="238"/>
    </location>
</feature>
<dbReference type="OrthoDB" id="6500128at2759"/>
<keyword evidence="2" id="KW-0813">Transport</keyword>
<feature type="region of interest" description="Disordered" evidence="8">
    <location>
        <begin position="755"/>
        <end position="791"/>
    </location>
</feature>
<dbReference type="EMBL" id="KZ819674">
    <property type="protein sequence ID" value="PWN25738.1"/>
    <property type="molecule type" value="Genomic_DNA"/>
</dbReference>
<evidence type="ECO:0000256" key="3">
    <source>
        <dbReference type="ARBA" id="ARBA00022692"/>
    </source>
</evidence>
<dbReference type="STRING" id="1569628.A0A316ULQ8"/>
<feature type="transmembrane region" description="Helical" evidence="9">
    <location>
        <begin position="1148"/>
        <end position="1169"/>
    </location>
</feature>
<feature type="transmembrane region" description="Helical" evidence="9">
    <location>
        <begin position="60"/>
        <end position="78"/>
    </location>
</feature>
<dbReference type="PANTHER" id="PTHR43394:SF15">
    <property type="entry name" value="ALPHA-FACTOR-TRANSPORTING ATPASE"/>
    <property type="match status" value="1"/>
</dbReference>
<evidence type="ECO:0000256" key="4">
    <source>
        <dbReference type="ARBA" id="ARBA00022741"/>
    </source>
</evidence>
<dbReference type="FunFam" id="3.40.50.300:FF:001471">
    <property type="entry name" value="P-loop containing nucleoside triphosphate hydrolase protein"/>
    <property type="match status" value="1"/>
</dbReference>
<dbReference type="InterPro" id="IPR039421">
    <property type="entry name" value="Type_1_exporter"/>
</dbReference>
<keyword evidence="3 9" id="KW-0812">Transmembrane</keyword>
<feature type="transmembrane region" description="Helical" evidence="9">
    <location>
        <begin position="1124"/>
        <end position="1142"/>
    </location>
</feature>
<dbReference type="GO" id="GO:0090374">
    <property type="term" value="P:oligopeptide export from mitochondrion"/>
    <property type="evidence" value="ECO:0007669"/>
    <property type="project" value="TreeGrafter"/>
</dbReference>
<feature type="transmembrane region" description="Helical" evidence="9">
    <location>
        <begin position="328"/>
        <end position="346"/>
    </location>
</feature>
<dbReference type="FunFam" id="3.40.50.300:FF:000604">
    <property type="entry name" value="ABC transporter B family member 28"/>
    <property type="match status" value="1"/>
</dbReference>
<feature type="transmembrane region" description="Helical" evidence="9">
    <location>
        <begin position="1237"/>
        <end position="1258"/>
    </location>
</feature>
<dbReference type="PROSITE" id="PS50929">
    <property type="entry name" value="ABC_TM1F"/>
    <property type="match status" value="2"/>
</dbReference>
<feature type="compositionally biased region" description="Basic and acidic residues" evidence="8">
    <location>
        <begin position="760"/>
        <end position="769"/>
    </location>
</feature>
<keyword evidence="6 9" id="KW-1133">Transmembrane helix</keyword>
<feature type="compositionally biased region" description="Low complexity" evidence="8">
    <location>
        <begin position="852"/>
        <end position="872"/>
    </location>
</feature>
<dbReference type="CDD" id="cd18578">
    <property type="entry name" value="ABC_6TM_Pgp_ABCB1_D2_like"/>
    <property type="match status" value="1"/>
</dbReference>
<evidence type="ECO:0000256" key="8">
    <source>
        <dbReference type="SAM" id="MobiDB-lite"/>
    </source>
</evidence>
<name>A0A316ULQ8_9BASI</name>
<dbReference type="Pfam" id="PF00664">
    <property type="entry name" value="ABC_membrane"/>
    <property type="match status" value="3"/>
</dbReference>
<proteinExistence type="predicted"/>
<dbReference type="InterPro" id="IPR003439">
    <property type="entry name" value="ABC_transporter-like_ATP-bd"/>
</dbReference>
<dbReference type="GeneID" id="37031543"/>
<dbReference type="SMART" id="SM00382">
    <property type="entry name" value="AAA"/>
    <property type="match status" value="2"/>
</dbReference>
<feature type="transmembrane region" description="Helical" evidence="9">
    <location>
        <begin position="1040"/>
        <end position="1064"/>
    </location>
</feature>
<feature type="domain" description="ABC transporter" evidence="10">
    <location>
        <begin position="492"/>
        <end position="755"/>
    </location>
</feature>
<dbReference type="PANTHER" id="PTHR43394">
    <property type="entry name" value="ATP-DEPENDENT PERMEASE MDL1, MITOCHONDRIAL"/>
    <property type="match status" value="1"/>
</dbReference>
<reference evidence="12 13" key="1">
    <citation type="journal article" date="2018" name="Mol. Biol. Evol.">
        <title>Broad Genomic Sampling Reveals a Smut Pathogenic Ancestry of the Fungal Clade Ustilaginomycotina.</title>
        <authorList>
            <person name="Kijpornyongpan T."/>
            <person name="Mondo S.J."/>
            <person name="Barry K."/>
            <person name="Sandor L."/>
            <person name="Lee J."/>
            <person name="Lipzen A."/>
            <person name="Pangilinan J."/>
            <person name="LaButti K."/>
            <person name="Hainaut M."/>
            <person name="Henrissat B."/>
            <person name="Grigoriev I.V."/>
            <person name="Spatafora J.W."/>
            <person name="Aime M.C."/>
        </authorList>
    </citation>
    <scope>NUCLEOTIDE SEQUENCE [LARGE SCALE GENOMIC DNA]</scope>
    <source>
        <strain evidence="12 13">MCA 5214</strain>
    </source>
</reference>
<feature type="transmembrane region" description="Helical" evidence="9">
    <location>
        <begin position="118"/>
        <end position="142"/>
    </location>
</feature>
<evidence type="ECO:0000256" key="9">
    <source>
        <dbReference type="SAM" id="Phobius"/>
    </source>
</evidence>
<feature type="domain" description="ABC transmembrane type-1" evidence="11">
    <location>
        <begin position="62"/>
        <end position="386"/>
    </location>
</feature>
<keyword evidence="5" id="KW-0067">ATP-binding</keyword>
<dbReference type="SUPFAM" id="SSF90123">
    <property type="entry name" value="ABC transporter transmembrane region"/>
    <property type="match status" value="2"/>
</dbReference>
<evidence type="ECO:0000313" key="13">
    <source>
        <dbReference type="Proteomes" id="UP000245884"/>
    </source>
</evidence>
<accession>A0A316ULQ8</accession>
<organism evidence="12 13">
    <name type="scientific">Jaminaea rosea</name>
    <dbReference type="NCBI Taxonomy" id="1569628"/>
    <lineage>
        <taxon>Eukaryota</taxon>
        <taxon>Fungi</taxon>
        <taxon>Dikarya</taxon>
        <taxon>Basidiomycota</taxon>
        <taxon>Ustilaginomycotina</taxon>
        <taxon>Exobasidiomycetes</taxon>
        <taxon>Microstromatales</taxon>
        <taxon>Microstromatales incertae sedis</taxon>
        <taxon>Jaminaea</taxon>
    </lineage>
</organism>
<dbReference type="PROSITE" id="PS50893">
    <property type="entry name" value="ABC_TRANSPORTER_2"/>
    <property type="match status" value="2"/>
</dbReference>
<feature type="transmembrane region" description="Helical" evidence="9">
    <location>
        <begin position="1264"/>
        <end position="1284"/>
    </location>
</feature>
<feature type="domain" description="ABC transmembrane type-1" evidence="11">
    <location>
        <begin position="1004"/>
        <end position="1289"/>
    </location>
</feature>
<evidence type="ECO:0000259" key="11">
    <source>
        <dbReference type="PROSITE" id="PS50929"/>
    </source>
</evidence>
<dbReference type="RefSeq" id="XP_025360350.1">
    <property type="nucleotide sequence ID" value="XM_025509720.1"/>
</dbReference>
<sequence length="1615" mass="174849">MTSKQEYYAASIPPSPITSTAQLPLRDDVKPMAASAASSKPRSPSLRLLYSSLSARHTPLLAVAVILSITSGALPPLMSRILGQLFDAYTAYNPEGLPASEISAQKKAELMRKIVQGVWHLALVGLAVMILSTLMISTWIVIGEKVASRLRRRVYVSVSQRKMEWFDMGAGAEETGENDPDGAKIDSDVATSSSLGAGGLMAKFSRETDDVRLATSQYSGQLLQYLTTCLACLILALVSEWSLALVILASIPVTILITGAVEKYTIPFLAEERAISAKASSLVERIALSIATVKAFAAEARELQRFSKLQHAGSAAYKKVSFAWGVRLGLSSFLVFSMFVQGFWYGSYLVQRGKTTPGTVFTVFSACLIASQHLQLIIQTLQIVEKGKISALGLERLMHNDEDAATKPQGNTSVRRQLSSSRTRNAARVVLRLEDIPASPLKSPLSGQSSRYGYSDSLHTLTSPSRSRFYQQAIGTGTIRKIRPDSRCLGEITLTNVSFTYPSVKKSLVTGGEQQLTLDGINMFIPAGEITFIVGGSGSGKSTIAQLLLRLYRPDVGTIEIDDRDVRFLDPEWFRAQIASVDQHPIVFDLSVHDNVALGIIGRASELKAGSVTYTKDHVPVVPRSEVEAACRTALLHDFVKGLPDGYDTVLGTRGSSLSGGQKQRLAIARARLRDPPILILDEATSALDPTSRLLINEAVKIWRRGRTTIIITHDLSQVEGEDFLYMMKEGRIVENGYRDDLERMGSGFFASLAEQQRGQAEEKREQRHAGSGSPPVISTPKLARMPPHNGEDVEELIEALPQSAPSYRSQIRTAEGYPASPARRSTFRYNTAAVSSDRKLSRHGRQLSSDSLHSTGSAYSSSSLDSAAGPSKPKLMRTSSDDPGSDRSGAKGLRTLRLAEQQHAWVATRDAPWLEDAGKMAASLRHQPSTELSLRTRKVWSEDDLNKSVAAIRDVRVDMHLCATASAAANALDGAEVLLSPPAPLIATLRFALRTIPLKSLFALGLICSVLSGGITPIFSFFLGKLLATMGLQNQAHNVLLYAICVLGLAVLEGIFSFGNFWLMEFVGESWIEKLRCIAVRKVLRQDKGWYDTAEDAKPGTLVARIVQDAEDARNLIARQMGALLIVVVMVLAGLAWALLVGWQLTLVGMAIGPIFVAAMTLQSRIVSRFETRNKARREGVAKSFYEVVANIRGVRSMALEPVFAAQFNDALIATERDALRAAPFSGFGFGMGEGLTYLAEALLFYVGAVFITKGIYDFERMVVVFNLFIFAITFAANTMAYLPGLSKAIQATADLRRLVELSDDSGSEQAKEQQDTASTPPEGHVVFKDVSFSYPSRPDAPVLTRANFTVQRGEKVAIVGPSGCGKSTIAALLQRLYEPEVPQDSMGKDGSDAGIYLGGRRVNTLLAPDLRRHLAIISQHPDLFDMTVEDNVGYGLPDGEWEQGNDPIATAAAIRAACSLAQSSGFIAALPKGYGTQVGDSASLISGGQKQRLAIARALLRLLPQRDGHNRCASVLVLDEATSALDDVTRAAVLDAILPTSKASKTSRDAATASLLEDTTVLAVTHKLDEMKRCDRIVVLEAGKVVQQGSFEELMQVKGGAFRTLASAGEWGA</sequence>
<keyword evidence="7 9" id="KW-0472">Membrane</keyword>
<keyword evidence="12" id="KW-0378">Hydrolase</keyword>
<feature type="region of interest" description="Disordered" evidence="8">
    <location>
        <begin position="815"/>
        <end position="891"/>
    </location>
</feature>
<feature type="region of interest" description="Disordered" evidence="8">
    <location>
        <begin position="1305"/>
        <end position="1325"/>
    </location>
</feature>
<comment type="subcellular location">
    <subcellularLocation>
        <location evidence="1">Membrane</location>
        <topology evidence="1">Multi-pass membrane protein</topology>
    </subcellularLocation>
</comment>
<evidence type="ECO:0000256" key="7">
    <source>
        <dbReference type="ARBA" id="ARBA00023136"/>
    </source>
</evidence>
<dbReference type="GO" id="GO:0005524">
    <property type="term" value="F:ATP binding"/>
    <property type="evidence" value="ECO:0007669"/>
    <property type="project" value="UniProtKB-KW"/>
</dbReference>
<dbReference type="Pfam" id="PF00005">
    <property type="entry name" value="ABC_tran"/>
    <property type="match status" value="2"/>
</dbReference>
<evidence type="ECO:0000256" key="1">
    <source>
        <dbReference type="ARBA" id="ARBA00004141"/>
    </source>
</evidence>
<dbReference type="Gene3D" id="1.20.1560.10">
    <property type="entry name" value="ABC transporter type 1, transmembrane domain"/>
    <property type="match status" value="2"/>
</dbReference>